<keyword evidence="3" id="KW-0966">Cell projection</keyword>
<proteinExistence type="predicted"/>
<feature type="compositionally biased region" description="Polar residues" evidence="1">
    <location>
        <begin position="136"/>
        <end position="147"/>
    </location>
</feature>
<feature type="compositionally biased region" description="Basic and acidic residues" evidence="1">
    <location>
        <begin position="80"/>
        <end position="103"/>
    </location>
</feature>
<feature type="region of interest" description="Disordered" evidence="1">
    <location>
        <begin position="569"/>
        <end position="627"/>
    </location>
</feature>
<dbReference type="OrthoDB" id="292554at2"/>
<feature type="compositionally biased region" description="Polar residues" evidence="1">
    <location>
        <begin position="295"/>
        <end position="320"/>
    </location>
</feature>
<dbReference type="RefSeq" id="WP_146503942.1">
    <property type="nucleotide sequence ID" value="NZ_SJPG01000001.1"/>
</dbReference>
<accession>A0A5C5XI62</accession>
<evidence type="ECO:0000256" key="1">
    <source>
        <dbReference type="SAM" id="MobiDB-lite"/>
    </source>
</evidence>
<feature type="compositionally biased region" description="Polar residues" evidence="1">
    <location>
        <begin position="270"/>
        <end position="287"/>
    </location>
</feature>
<protein>
    <submittedName>
        <fullName evidence="3">Flagellar hook-length control protein FliK</fullName>
    </submittedName>
</protein>
<sequence>MLSRQDALSPITFIAERTLTNLAESQKSSTATQPLANANRPAFADRLKKSQSKKPQSALESTSNARPESASSRKPSGRTPIRETSVERSAETKPKQAETRNEPTENSAIPEEALEVSLASVNTTPIADTDEENLDLESSNPENNFSAPETDHSVEVTMPLSLLSATAKRQQIDTSEAEALDEPVFSETGAATLAPTAFFKALDQNKNSTESPLESQPVLSMEELQAAVKAAGSPGKTSSEVGVISQPEPQNQSTENEEVGEESPIYSVESLASTNSEAETEVQQATDQEQDLENQSESKQSSHVTYETPSAYSSPSQNSVDLPESHSEPESAKSNGTVQIPQAEDVVHEGKVELKTESQIEVHKKEQPTEVDSGNEDTSDESNSQQVSRYGNSSIPVTEHVNPQAKPSTNDVSGQTVSNPTSDVQPVTLETVASKISSIDEQSSRTRMTETNTLAAENRPSVSEGKAEVVRPVLDTSKSEVPQRLASFIQQAAEQGKALKIRLHPPELGTMQIEVNRLNGQVTAKIEVESAAARAVIFEQLGLLKDSLTQQGIKVDQLQVEINEQLANESGNSFSSESGSSDMAQDQQHQREQYGTTGVERDDTTEAEEKQNAPTSKIGVSEMDVQI</sequence>
<gene>
    <name evidence="3" type="ORF">Pan54_27800</name>
</gene>
<feature type="compositionally biased region" description="Polar residues" evidence="1">
    <location>
        <begin position="405"/>
        <end position="425"/>
    </location>
</feature>
<dbReference type="EMBL" id="SJPG01000001">
    <property type="protein sequence ID" value="TWT62041.1"/>
    <property type="molecule type" value="Genomic_DNA"/>
</dbReference>
<name>A0A5C5XI62_9PLAN</name>
<feature type="compositionally biased region" description="Polar residues" evidence="1">
    <location>
        <begin position="24"/>
        <end position="36"/>
    </location>
</feature>
<feature type="compositionally biased region" description="Polar residues" evidence="1">
    <location>
        <begin position="381"/>
        <end position="396"/>
    </location>
</feature>
<dbReference type="Gene3D" id="3.30.750.140">
    <property type="match status" value="1"/>
</dbReference>
<dbReference type="InterPro" id="IPR021136">
    <property type="entry name" value="Flagellar_hook_control-like_C"/>
</dbReference>
<comment type="caution">
    <text evidence="3">The sequence shown here is derived from an EMBL/GenBank/DDBJ whole genome shotgun (WGS) entry which is preliminary data.</text>
</comment>
<dbReference type="Pfam" id="PF02120">
    <property type="entry name" value="Flg_hook"/>
    <property type="match status" value="1"/>
</dbReference>
<keyword evidence="4" id="KW-1185">Reference proteome</keyword>
<feature type="region of interest" description="Disordered" evidence="1">
    <location>
        <begin position="226"/>
        <end position="428"/>
    </location>
</feature>
<dbReference type="InterPro" id="IPR038610">
    <property type="entry name" value="FliK-like_C_sf"/>
</dbReference>
<evidence type="ECO:0000259" key="2">
    <source>
        <dbReference type="Pfam" id="PF02120"/>
    </source>
</evidence>
<evidence type="ECO:0000313" key="4">
    <source>
        <dbReference type="Proteomes" id="UP000316095"/>
    </source>
</evidence>
<dbReference type="CDD" id="cd17470">
    <property type="entry name" value="T3SS_Flik_C"/>
    <property type="match status" value="1"/>
</dbReference>
<dbReference type="AlphaFoldDB" id="A0A5C5XI62"/>
<keyword evidence="3" id="KW-0282">Flagellum</keyword>
<feature type="compositionally biased region" description="Polar residues" evidence="1">
    <location>
        <begin position="53"/>
        <end position="74"/>
    </location>
</feature>
<organism evidence="3 4">
    <name type="scientific">Rubinisphaera italica</name>
    <dbReference type="NCBI Taxonomy" id="2527969"/>
    <lineage>
        <taxon>Bacteria</taxon>
        <taxon>Pseudomonadati</taxon>
        <taxon>Planctomycetota</taxon>
        <taxon>Planctomycetia</taxon>
        <taxon>Planctomycetales</taxon>
        <taxon>Planctomycetaceae</taxon>
        <taxon>Rubinisphaera</taxon>
    </lineage>
</organism>
<dbReference type="Proteomes" id="UP000316095">
    <property type="component" value="Unassembled WGS sequence"/>
</dbReference>
<feature type="compositionally biased region" description="Low complexity" evidence="1">
    <location>
        <begin position="569"/>
        <end position="581"/>
    </location>
</feature>
<feature type="compositionally biased region" description="Basic and acidic residues" evidence="1">
    <location>
        <begin position="345"/>
        <end position="368"/>
    </location>
</feature>
<evidence type="ECO:0000313" key="3">
    <source>
        <dbReference type="EMBL" id="TWT62041.1"/>
    </source>
</evidence>
<feature type="compositionally biased region" description="Basic and acidic residues" evidence="1">
    <location>
        <begin position="599"/>
        <end position="611"/>
    </location>
</feature>
<feature type="region of interest" description="Disordered" evidence="1">
    <location>
        <begin position="24"/>
        <end position="158"/>
    </location>
</feature>
<keyword evidence="3" id="KW-0969">Cilium</keyword>
<feature type="domain" description="Flagellar hook-length control protein-like C-terminal" evidence="2">
    <location>
        <begin position="489"/>
        <end position="565"/>
    </location>
</feature>
<reference evidence="3 4" key="1">
    <citation type="submission" date="2019-02" db="EMBL/GenBank/DDBJ databases">
        <title>Deep-cultivation of Planctomycetes and their phenomic and genomic characterization uncovers novel biology.</title>
        <authorList>
            <person name="Wiegand S."/>
            <person name="Jogler M."/>
            <person name="Boedeker C."/>
            <person name="Pinto D."/>
            <person name="Vollmers J."/>
            <person name="Rivas-Marin E."/>
            <person name="Kohn T."/>
            <person name="Peeters S.H."/>
            <person name="Heuer A."/>
            <person name="Rast P."/>
            <person name="Oberbeckmann S."/>
            <person name="Bunk B."/>
            <person name="Jeske O."/>
            <person name="Meyerdierks A."/>
            <person name="Storesund J.E."/>
            <person name="Kallscheuer N."/>
            <person name="Luecker S."/>
            <person name="Lage O.M."/>
            <person name="Pohl T."/>
            <person name="Merkel B.J."/>
            <person name="Hornburger P."/>
            <person name="Mueller R.-W."/>
            <person name="Bruemmer F."/>
            <person name="Labrenz M."/>
            <person name="Spormann A.M."/>
            <person name="Op Den Camp H."/>
            <person name="Overmann J."/>
            <person name="Amann R."/>
            <person name="Jetten M.S.M."/>
            <person name="Mascher T."/>
            <person name="Medema M.H."/>
            <person name="Devos D.P."/>
            <person name="Kaster A.-K."/>
            <person name="Ovreas L."/>
            <person name="Rohde M."/>
            <person name="Galperin M.Y."/>
            <person name="Jogler C."/>
        </authorList>
    </citation>
    <scope>NUCLEOTIDE SEQUENCE [LARGE SCALE GENOMIC DNA]</scope>
    <source>
        <strain evidence="3 4">Pan54</strain>
    </source>
</reference>